<organism evidence="17 18">
    <name type="scientific">Chiayiivirga flava</name>
    <dbReference type="NCBI Taxonomy" id="659595"/>
    <lineage>
        <taxon>Bacteria</taxon>
        <taxon>Pseudomonadati</taxon>
        <taxon>Pseudomonadota</taxon>
        <taxon>Gammaproteobacteria</taxon>
        <taxon>Lysobacterales</taxon>
        <taxon>Lysobacteraceae</taxon>
        <taxon>Chiayiivirga</taxon>
    </lineage>
</organism>
<evidence type="ECO:0000256" key="9">
    <source>
        <dbReference type="ARBA" id="ARBA00023014"/>
    </source>
</evidence>
<evidence type="ECO:0000259" key="15">
    <source>
        <dbReference type="PROSITE" id="PS51669"/>
    </source>
</evidence>
<dbReference type="InterPro" id="IPR054351">
    <property type="entry name" value="NADH_UbQ_OxRdtase_ferredoxin"/>
</dbReference>
<dbReference type="GO" id="GO:0051537">
    <property type="term" value="F:2 iron, 2 sulfur cluster binding"/>
    <property type="evidence" value="ECO:0007669"/>
    <property type="project" value="UniProtKB-UniRule"/>
</dbReference>
<dbReference type="SUPFAM" id="SSF54292">
    <property type="entry name" value="2Fe-2S ferredoxin-like"/>
    <property type="match status" value="1"/>
</dbReference>
<evidence type="ECO:0000256" key="10">
    <source>
        <dbReference type="ARBA" id="ARBA00023027"/>
    </source>
</evidence>
<evidence type="ECO:0000256" key="8">
    <source>
        <dbReference type="ARBA" id="ARBA00023004"/>
    </source>
</evidence>
<comment type="cofactor">
    <cofactor evidence="13">
        <name>[2Fe-2S] cluster</name>
        <dbReference type="ChEBI" id="CHEBI:190135"/>
    </cofactor>
    <text evidence="13">Binds 1 [2Fe-2S] cluster per subunit.</text>
</comment>
<dbReference type="RefSeq" id="WP_183958992.1">
    <property type="nucleotide sequence ID" value="NZ_JACHHP010000001.1"/>
</dbReference>
<name>A0A7W8D4W5_9GAMM</name>
<evidence type="ECO:0000256" key="6">
    <source>
        <dbReference type="ARBA" id="ARBA00022723"/>
    </source>
</evidence>
<dbReference type="InterPro" id="IPR009010">
    <property type="entry name" value="Asp_de-COase-like_dom_sf"/>
</dbReference>
<dbReference type="PROSITE" id="PS00643">
    <property type="entry name" value="COMPLEX1_75K_3"/>
    <property type="match status" value="1"/>
</dbReference>
<keyword evidence="10 13" id="KW-0520">NAD</keyword>
<dbReference type="InterPro" id="IPR006656">
    <property type="entry name" value="Mopterin_OxRdtase"/>
</dbReference>
<dbReference type="SUPFAM" id="SSF50692">
    <property type="entry name" value="ADC-like"/>
    <property type="match status" value="1"/>
</dbReference>
<comment type="caution">
    <text evidence="17">The sequence shown here is derived from an EMBL/GenBank/DDBJ whole genome shotgun (WGS) entry which is preliminary data.</text>
</comment>
<evidence type="ECO:0000256" key="5">
    <source>
        <dbReference type="ARBA" id="ARBA00022719"/>
    </source>
</evidence>
<evidence type="ECO:0000259" key="16">
    <source>
        <dbReference type="PROSITE" id="PS51839"/>
    </source>
</evidence>
<dbReference type="PROSITE" id="PS51085">
    <property type="entry name" value="2FE2S_FER_2"/>
    <property type="match status" value="1"/>
</dbReference>
<dbReference type="Pfam" id="PF22151">
    <property type="entry name" value="Fer4_NDSU1"/>
    <property type="match status" value="1"/>
</dbReference>
<dbReference type="GO" id="GO:0046872">
    <property type="term" value="F:metal ion binding"/>
    <property type="evidence" value="ECO:0007669"/>
    <property type="project" value="UniProtKB-UniRule"/>
</dbReference>
<gene>
    <name evidence="17" type="ORF">HNQ52_000247</name>
</gene>
<evidence type="ECO:0000259" key="14">
    <source>
        <dbReference type="PROSITE" id="PS51085"/>
    </source>
</evidence>
<accession>A0A7W8D4W5</accession>
<keyword evidence="5 13" id="KW-0874">Quinone</keyword>
<dbReference type="Gene3D" id="3.10.20.740">
    <property type="match status" value="1"/>
</dbReference>
<comment type="cofactor">
    <cofactor evidence="1 13">
        <name>[4Fe-4S] cluster</name>
        <dbReference type="ChEBI" id="CHEBI:49883"/>
    </cofactor>
</comment>
<dbReference type="InterPro" id="IPR036010">
    <property type="entry name" value="2Fe-2S_ferredoxin-like_sf"/>
</dbReference>
<dbReference type="Gene3D" id="3.30.70.20">
    <property type="match status" value="1"/>
</dbReference>
<protein>
    <recommendedName>
        <fullName evidence="13">NADH-quinone oxidoreductase</fullName>
        <ecNumber evidence="13">7.1.1.-</ecNumber>
    </recommendedName>
</protein>
<keyword evidence="4 13" id="KW-0001">2Fe-2S</keyword>
<dbReference type="InterPro" id="IPR010228">
    <property type="entry name" value="NADH_UbQ_OxRdtase_Gsu"/>
</dbReference>
<dbReference type="Pfam" id="PF22117">
    <property type="entry name" value="Fer4_Nqo3"/>
    <property type="match status" value="1"/>
</dbReference>
<dbReference type="InterPro" id="IPR050123">
    <property type="entry name" value="Prok_molybdopt-oxidoreductase"/>
</dbReference>
<evidence type="ECO:0000256" key="7">
    <source>
        <dbReference type="ARBA" id="ARBA00022967"/>
    </source>
</evidence>
<dbReference type="EC" id="7.1.1.-" evidence="13"/>
<keyword evidence="6 13" id="KW-0479">Metal-binding</keyword>
<proteinExistence type="inferred from homology"/>
<dbReference type="PANTHER" id="PTHR43105">
    <property type="entry name" value="RESPIRATORY NITRATE REDUCTASE"/>
    <property type="match status" value="1"/>
</dbReference>
<keyword evidence="7 13" id="KW-1278">Translocase</keyword>
<feature type="domain" description="4Fe-4S Mo/W bis-MGD-type" evidence="15">
    <location>
        <begin position="228"/>
        <end position="284"/>
    </location>
</feature>
<dbReference type="PROSITE" id="PS51839">
    <property type="entry name" value="4FE4S_HC3"/>
    <property type="match status" value="1"/>
</dbReference>
<dbReference type="Proteomes" id="UP000521199">
    <property type="component" value="Unassembled WGS sequence"/>
</dbReference>
<dbReference type="FunFam" id="3.30.70.20:FF:000002">
    <property type="entry name" value="NADH-ubiquinone oxidoreductase 75 kDa subunit"/>
    <property type="match status" value="1"/>
</dbReference>
<dbReference type="GO" id="GO:0042773">
    <property type="term" value="P:ATP synthesis coupled electron transport"/>
    <property type="evidence" value="ECO:0007669"/>
    <property type="project" value="InterPro"/>
</dbReference>
<dbReference type="GO" id="GO:0043546">
    <property type="term" value="F:molybdopterin cofactor binding"/>
    <property type="evidence" value="ECO:0007669"/>
    <property type="project" value="InterPro"/>
</dbReference>
<dbReference type="InterPro" id="IPR006963">
    <property type="entry name" value="Mopterin_OxRdtase_4Fe-4S_dom"/>
</dbReference>
<comment type="similarity">
    <text evidence="2 13">Belongs to the complex I 75 kDa subunit family.</text>
</comment>
<keyword evidence="3 13" id="KW-0004">4Fe-4S</keyword>
<dbReference type="SMART" id="SM00929">
    <property type="entry name" value="NADH-G_4Fe-4S_3"/>
    <property type="match status" value="1"/>
</dbReference>
<dbReference type="InterPro" id="IPR006657">
    <property type="entry name" value="MoPterin_dinucl-bd_dom"/>
</dbReference>
<dbReference type="Pfam" id="PF01568">
    <property type="entry name" value="Molydop_binding"/>
    <property type="match status" value="1"/>
</dbReference>
<dbReference type="SUPFAM" id="SSF54862">
    <property type="entry name" value="4Fe-4S ferredoxins"/>
    <property type="match status" value="1"/>
</dbReference>
<dbReference type="Gene3D" id="3.40.228.10">
    <property type="entry name" value="Dimethylsulfoxide Reductase, domain 2"/>
    <property type="match status" value="1"/>
</dbReference>
<dbReference type="PANTHER" id="PTHR43105:SF13">
    <property type="entry name" value="NADH-UBIQUINONE OXIDOREDUCTASE 75 KDA SUBUNIT, MITOCHONDRIAL"/>
    <property type="match status" value="1"/>
</dbReference>
<reference evidence="17 18" key="1">
    <citation type="submission" date="2020-08" db="EMBL/GenBank/DDBJ databases">
        <title>Genomic Encyclopedia of Type Strains, Phase IV (KMG-IV): sequencing the most valuable type-strain genomes for metagenomic binning, comparative biology and taxonomic classification.</title>
        <authorList>
            <person name="Goeker M."/>
        </authorList>
    </citation>
    <scope>NUCLEOTIDE SEQUENCE [LARGE SCALE GENOMIC DNA]</scope>
    <source>
        <strain evidence="17 18">DSM 24163</strain>
    </source>
</reference>
<dbReference type="GO" id="GO:1990204">
    <property type="term" value="C:oxidoreductase complex"/>
    <property type="evidence" value="ECO:0007669"/>
    <property type="project" value="UniProtKB-ARBA"/>
</dbReference>
<dbReference type="Pfam" id="PF00384">
    <property type="entry name" value="Molybdopterin"/>
    <property type="match status" value="1"/>
</dbReference>
<dbReference type="NCBIfam" id="TIGR01973">
    <property type="entry name" value="NuoG"/>
    <property type="match status" value="1"/>
</dbReference>
<feature type="domain" description="2Fe-2S ferredoxin-type" evidence="14">
    <location>
        <begin position="13"/>
        <end position="91"/>
    </location>
</feature>
<evidence type="ECO:0000256" key="3">
    <source>
        <dbReference type="ARBA" id="ARBA00022485"/>
    </source>
</evidence>
<dbReference type="GO" id="GO:0016651">
    <property type="term" value="F:oxidoreductase activity, acting on NAD(P)H"/>
    <property type="evidence" value="ECO:0007669"/>
    <property type="project" value="InterPro"/>
</dbReference>
<dbReference type="EMBL" id="JACHHP010000001">
    <property type="protein sequence ID" value="MBB5206731.1"/>
    <property type="molecule type" value="Genomic_DNA"/>
</dbReference>
<dbReference type="InterPro" id="IPR019574">
    <property type="entry name" value="NADH_UbQ_OxRdtase_Gsu_4Fe4S-bd"/>
</dbReference>
<evidence type="ECO:0000256" key="4">
    <source>
        <dbReference type="ARBA" id="ARBA00022714"/>
    </source>
</evidence>
<evidence type="ECO:0000256" key="13">
    <source>
        <dbReference type="RuleBase" id="RU003525"/>
    </source>
</evidence>
<feature type="domain" description="4Fe-4S His(Cys)3-ligated-type" evidence="16">
    <location>
        <begin position="91"/>
        <end position="130"/>
    </location>
</feature>
<dbReference type="Pfam" id="PF10588">
    <property type="entry name" value="NADH-G_4Fe-4S_3"/>
    <property type="match status" value="1"/>
</dbReference>
<dbReference type="PROSITE" id="PS00642">
    <property type="entry name" value="COMPLEX1_75K_2"/>
    <property type="match status" value="1"/>
</dbReference>
<sequence>MSAQPINPNTPPDHVNIEIDGVAMTAPKGSMIIHASDKAGIPIPRFCYHEKLPIAANCRMCLVDVEKAPKPMPACATPVMEGMKVYTQTKRALDSQRNVMEFLLINHPLDCPICDQGGECELQDVAMGYGRSVSRFTESKRVVPDENIGPLVATDMTRCIHCTRCVRFVSEIAGTYELGGMSRGENLSIGTYIGKNIDSELSGNIIDVCPVGALTNKPFRFRARAWELVAKESIGYHDALGSNLYHHVRRGEILRSVPRDNEAVNEAWLSDRDRYAHTGLRASDRVAMPMLRDGANWREASWDEALKRTSELLAANKGDDLGMLVNPATTNEEGALLARIAKHLGTGNLDHRLRTADFADAPVAQPFAMPLAEIETVGAVLLIGCNPRHEAPLLNHRIRKTATRGAKVFALNPIDFDLNYPVAQKRIVTPNAMVDALLSLARAAGEGGTATPPAGMADALGRAESDDFAKAMIASLRDASSAVVILGESALNHPQASWLRALAQHIADSTGARLNALPQGANAIGLARNGVLPTARDAQAMLAQPRKAYVLYGVDPAHDLADSTAGLKAFAQSTVVAFAAYADEALKRVAHVILPIGLLPEIDGTLINALGDAQRVTPAVKAPGEARAGWSVLRALGEKLAAPGFDFVDFTDMQAGLGIPQDVASGTGLASRDTTTSEGCLQRIATTAIYRADAVLRRAAPLNAHTLTRGARIVLHPDDAAARELASGALAKVDDGRGTATLPIETSARVPRGGAWIETGYDATAPIAGAGAILNVSRA</sequence>
<comment type="catalytic activity">
    <reaction evidence="12 13">
        <text>a quinone + NADH + 5 H(+)(in) = a quinol + NAD(+) + 4 H(+)(out)</text>
        <dbReference type="Rhea" id="RHEA:57888"/>
        <dbReference type="ChEBI" id="CHEBI:15378"/>
        <dbReference type="ChEBI" id="CHEBI:24646"/>
        <dbReference type="ChEBI" id="CHEBI:57540"/>
        <dbReference type="ChEBI" id="CHEBI:57945"/>
        <dbReference type="ChEBI" id="CHEBI:132124"/>
    </reaction>
</comment>
<dbReference type="PROSITE" id="PS51669">
    <property type="entry name" value="4FE4S_MOW_BIS_MGD"/>
    <property type="match status" value="1"/>
</dbReference>
<dbReference type="SUPFAM" id="SSF53706">
    <property type="entry name" value="Formate dehydrogenase/DMSO reductase, domains 1-3"/>
    <property type="match status" value="1"/>
</dbReference>
<evidence type="ECO:0000256" key="11">
    <source>
        <dbReference type="ARBA" id="ARBA00026021"/>
    </source>
</evidence>
<dbReference type="PROSITE" id="PS00641">
    <property type="entry name" value="COMPLEX1_75K_1"/>
    <property type="match status" value="1"/>
</dbReference>
<evidence type="ECO:0000256" key="2">
    <source>
        <dbReference type="ARBA" id="ARBA00005404"/>
    </source>
</evidence>
<dbReference type="GO" id="GO:0016020">
    <property type="term" value="C:membrane"/>
    <property type="evidence" value="ECO:0007669"/>
    <property type="project" value="InterPro"/>
</dbReference>
<dbReference type="InterPro" id="IPR001041">
    <property type="entry name" value="2Fe-2S_ferredoxin-type"/>
</dbReference>
<keyword evidence="9 13" id="KW-0411">Iron-sulfur</keyword>
<keyword evidence="18" id="KW-1185">Reference proteome</keyword>
<dbReference type="Gene3D" id="2.40.40.20">
    <property type="match status" value="1"/>
</dbReference>
<evidence type="ECO:0000313" key="17">
    <source>
        <dbReference type="EMBL" id="MBB5206731.1"/>
    </source>
</evidence>
<evidence type="ECO:0000256" key="1">
    <source>
        <dbReference type="ARBA" id="ARBA00001966"/>
    </source>
</evidence>
<comment type="function">
    <text evidence="13">NDH-1 shuttles electrons from NADH, via FMN and iron-sulfur (Fe-S) centers, to quinones in the respiratory chain. Couples the redox reaction to proton translocation (for every two electrons transferred, four hydrogen ions are translocated across the cytoplasmic membrane), and thus conserves the redox energy in a proton gradient.</text>
</comment>
<comment type="subunit">
    <text evidence="11">Composed of 13 different subunits. Subunits NuoCD, E, F, and G constitute the peripheral sector of the complex.</text>
</comment>
<evidence type="ECO:0000313" key="18">
    <source>
        <dbReference type="Proteomes" id="UP000521199"/>
    </source>
</evidence>
<dbReference type="AlphaFoldDB" id="A0A7W8D4W5"/>
<dbReference type="GO" id="GO:0048038">
    <property type="term" value="F:quinone binding"/>
    <property type="evidence" value="ECO:0007669"/>
    <property type="project" value="UniProtKB-UniRule"/>
</dbReference>
<keyword evidence="8 13" id="KW-0408">Iron</keyword>
<dbReference type="InterPro" id="IPR000283">
    <property type="entry name" value="NADH_UbQ_OxRdtase_75kDa_su_CS"/>
</dbReference>
<dbReference type="GO" id="GO:0008137">
    <property type="term" value="F:NADH dehydrogenase (ubiquinone) activity"/>
    <property type="evidence" value="ECO:0007669"/>
    <property type="project" value="UniProtKB-UniRule"/>
</dbReference>
<dbReference type="Gene3D" id="3.40.50.740">
    <property type="match status" value="2"/>
</dbReference>
<dbReference type="GO" id="GO:0051539">
    <property type="term" value="F:4 iron, 4 sulfur cluster binding"/>
    <property type="evidence" value="ECO:0007669"/>
    <property type="project" value="UniProtKB-KW"/>
</dbReference>
<dbReference type="FunFam" id="3.10.20.740:FF:000001">
    <property type="entry name" value="NADH-quinone oxidoreductase subunit G"/>
    <property type="match status" value="1"/>
</dbReference>
<evidence type="ECO:0000256" key="12">
    <source>
        <dbReference type="ARBA" id="ARBA00047712"/>
    </source>
</evidence>
<dbReference type="Pfam" id="PF13510">
    <property type="entry name" value="Fer2_4"/>
    <property type="match status" value="1"/>
</dbReference>
<dbReference type="CDD" id="cd00207">
    <property type="entry name" value="fer2"/>
    <property type="match status" value="1"/>
</dbReference>